<dbReference type="KEGG" id="mis:MICPUN_71824"/>
<dbReference type="InterPro" id="IPR001753">
    <property type="entry name" value="Enoyl-CoA_hydra/iso"/>
</dbReference>
<dbReference type="OMA" id="FQAIMDF"/>
<proteinExistence type="inferred from homology"/>
<reference evidence="2 3" key="1">
    <citation type="journal article" date="2009" name="Science">
        <title>Green evolution and dynamic adaptations revealed by genomes of the marine picoeukaryotes Micromonas.</title>
        <authorList>
            <person name="Worden A.Z."/>
            <person name="Lee J.H."/>
            <person name="Mock T."/>
            <person name="Rouze P."/>
            <person name="Simmons M.P."/>
            <person name="Aerts A.L."/>
            <person name="Allen A.E."/>
            <person name="Cuvelier M.L."/>
            <person name="Derelle E."/>
            <person name="Everett M.V."/>
            <person name="Foulon E."/>
            <person name="Grimwood J."/>
            <person name="Gundlach H."/>
            <person name="Henrissat B."/>
            <person name="Napoli C."/>
            <person name="McDonald S.M."/>
            <person name="Parker M.S."/>
            <person name="Rombauts S."/>
            <person name="Salamov A."/>
            <person name="Von Dassow P."/>
            <person name="Badger J.H."/>
            <person name="Coutinho P.M."/>
            <person name="Demir E."/>
            <person name="Dubchak I."/>
            <person name="Gentemann C."/>
            <person name="Eikrem W."/>
            <person name="Gready J.E."/>
            <person name="John U."/>
            <person name="Lanier W."/>
            <person name="Lindquist E.A."/>
            <person name="Lucas S."/>
            <person name="Mayer K.F."/>
            <person name="Moreau H."/>
            <person name="Not F."/>
            <person name="Otillar R."/>
            <person name="Panaud O."/>
            <person name="Pangilinan J."/>
            <person name="Paulsen I."/>
            <person name="Piegu B."/>
            <person name="Poliakov A."/>
            <person name="Robbens S."/>
            <person name="Schmutz J."/>
            <person name="Toulza E."/>
            <person name="Wyss T."/>
            <person name="Zelensky A."/>
            <person name="Zhou K."/>
            <person name="Armbrust E.V."/>
            <person name="Bhattacharya D."/>
            <person name="Goodenough U.W."/>
            <person name="Van de Peer Y."/>
            <person name="Grigoriev I.V."/>
        </authorList>
    </citation>
    <scope>NUCLEOTIDE SEQUENCE [LARGE SCALE GENOMIC DNA]</scope>
    <source>
        <strain evidence="3">RCC299 / NOUM17</strain>
    </source>
</reference>
<accession>C1EHB9</accession>
<sequence>GVAVVVIDSPKTVNAITQVMLLSLAKAFRDLRVDRSVRAAVLTATGRRAFSTGIDLGDAERVFKMDESRLDDDIVHQMELCPFPIIGAVNGVAINAGFELALACDVLLASPRASFRDTHAAFGILPSWGLSQKLPRIVGANVARMTSLTAAPLTATDARRCGLVNAIVHEAHDAHDMRDV</sequence>
<dbReference type="InterPro" id="IPR029045">
    <property type="entry name" value="ClpP/crotonase-like_dom_sf"/>
</dbReference>
<gene>
    <name evidence="2" type="ORF">MICPUN_71824</name>
</gene>
<dbReference type="SUPFAM" id="SSF52096">
    <property type="entry name" value="ClpP/crotonase"/>
    <property type="match status" value="1"/>
</dbReference>
<evidence type="ECO:0000313" key="2">
    <source>
        <dbReference type="EMBL" id="ACO67269.1"/>
    </source>
</evidence>
<dbReference type="PANTHER" id="PTHR43802">
    <property type="entry name" value="ENOYL-COA HYDRATASE"/>
    <property type="match status" value="1"/>
</dbReference>
<feature type="non-terminal residue" evidence="2">
    <location>
        <position position="1"/>
    </location>
</feature>
<dbReference type="Pfam" id="PF00378">
    <property type="entry name" value="ECH_1"/>
    <property type="match status" value="1"/>
</dbReference>
<dbReference type="EMBL" id="CP001332">
    <property type="protein sequence ID" value="ACO67269.1"/>
    <property type="molecule type" value="Genomic_DNA"/>
</dbReference>
<dbReference type="OrthoDB" id="2139957at2759"/>
<dbReference type="PANTHER" id="PTHR43802:SF1">
    <property type="entry name" value="IP11341P-RELATED"/>
    <property type="match status" value="1"/>
</dbReference>
<dbReference type="GeneID" id="8249151"/>
<evidence type="ECO:0000313" key="3">
    <source>
        <dbReference type="Proteomes" id="UP000002009"/>
    </source>
</evidence>
<dbReference type="FunCoup" id="C1EHB9">
    <property type="interactions" value="230"/>
</dbReference>
<name>C1EHB9_MICCC</name>
<dbReference type="CDD" id="cd06558">
    <property type="entry name" value="crotonase-like"/>
    <property type="match status" value="1"/>
</dbReference>
<organism evidence="2 3">
    <name type="scientific">Micromonas commoda (strain RCC299 / NOUM17 / CCMP2709)</name>
    <name type="common">Picoplanktonic green alga</name>
    <dbReference type="NCBI Taxonomy" id="296587"/>
    <lineage>
        <taxon>Eukaryota</taxon>
        <taxon>Viridiplantae</taxon>
        <taxon>Chlorophyta</taxon>
        <taxon>Mamiellophyceae</taxon>
        <taxon>Mamiellales</taxon>
        <taxon>Mamiellaceae</taxon>
        <taxon>Micromonas</taxon>
    </lineage>
</organism>
<protein>
    <recommendedName>
        <fullName evidence="4">Enoyl-CoA hydratase</fullName>
    </recommendedName>
</protein>
<dbReference type="eggNOG" id="KOG1680">
    <property type="taxonomic scope" value="Eukaryota"/>
</dbReference>
<dbReference type="Gene3D" id="3.90.226.10">
    <property type="entry name" value="2-enoyl-CoA Hydratase, Chain A, domain 1"/>
    <property type="match status" value="1"/>
</dbReference>
<evidence type="ECO:0000256" key="1">
    <source>
        <dbReference type="ARBA" id="ARBA00005254"/>
    </source>
</evidence>
<dbReference type="RefSeq" id="XP_002506011.1">
    <property type="nucleotide sequence ID" value="XM_002505965.1"/>
</dbReference>
<dbReference type="GO" id="GO:0005777">
    <property type="term" value="C:peroxisome"/>
    <property type="evidence" value="ECO:0007669"/>
    <property type="project" value="TreeGrafter"/>
</dbReference>
<comment type="similarity">
    <text evidence="1">Belongs to the enoyl-CoA hydratase/isomerase family.</text>
</comment>
<dbReference type="AlphaFoldDB" id="C1EHB9"/>
<feature type="non-terminal residue" evidence="2">
    <location>
        <position position="180"/>
    </location>
</feature>
<evidence type="ECO:0008006" key="4">
    <source>
        <dbReference type="Google" id="ProtNLM"/>
    </source>
</evidence>
<dbReference type="Proteomes" id="UP000002009">
    <property type="component" value="Chromosome 14"/>
</dbReference>
<dbReference type="STRING" id="296587.C1EHB9"/>
<keyword evidence="3" id="KW-1185">Reference proteome</keyword>
<dbReference type="InParanoid" id="C1EHB9"/>